<feature type="region of interest" description="Disordered" evidence="1">
    <location>
        <begin position="254"/>
        <end position="282"/>
    </location>
</feature>
<evidence type="ECO:0000256" key="1">
    <source>
        <dbReference type="SAM" id="MobiDB-lite"/>
    </source>
</evidence>
<evidence type="ECO:0000313" key="3">
    <source>
        <dbReference type="EMBL" id="EDV95609.1"/>
    </source>
</evidence>
<feature type="chain" id="PRO_5002807773" evidence="2">
    <location>
        <begin position="23"/>
        <end position="496"/>
    </location>
</feature>
<name>B4IZ87_DROGR</name>
<dbReference type="EMBL" id="CH916366">
    <property type="protein sequence ID" value="EDV95609.1"/>
    <property type="molecule type" value="Genomic_DNA"/>
</dbReference>
<dbReference type="PhylomeDB" id="B4IZ87"/>
<dbReference type="AlphaFoldDB" id="B4IZ87"/>
<gene>
    <name evidence="3" type="primary">Dgri\GH15804</name>
    <name evidence="3" type="ORF">Dgri_GH15804</name>
</gene>
<keyword evidence="4" id="KW-1185">Reference proteome</keyword>
<feature type="signal peptide" evidence="2">
    <location>
        <begin position="1"/>
        <end position="22"/>
    </location>
</feature>
<evidence type="ECO:0000256" key="2">
    <source>
        <dbReference type="SAM" id="SignalP"/>
    </source>
</evidence>
<feature type="compositionally biased region" description="Low complexity" evidence="1">
    <location>
        <begin position="257"/>
        <end position="271"/>
    </location>
</feature>
<dbReference type="HOGENOM" id="CLU_561723_0_0_1"/>
<dbReference type="eggNOG" id="ENOG502TBNB">
    <property type="taxonomic scope" value="Eukaryota"/>
</dbReference>
<sequence length="496" mass="56822">MAPQVSCLFRLLFLLQLSLTLSLRIDTAQESRSNVSLPIYRVSRPELKQPVKRVPQHLQDIRPGFVDDDAGDVIRIIEPPPHFQQLKRLRQRQPQQPSTAVVWEQPRKLSTNRATPTAPAQQRPKLNLKPVNADLLTQETQNHLQFPMEILASVRKTERLLQRQRQQQPPVVRQRHIQRQTHTLIGQKSLEQQRYQREQQQRLRATISQEHKRSKRVKRQTDDYNMAQGLKLVAHIDELLQNATRYLPDELEKHETTTTTPVTTTTTTTTTLKSNSSNYDKNRQRRQRLFKLQGALKKTTARRGRNFRHEATTTTMTTAAAPAATTTTATTSAESTSTLRLTSATPLASRLVNSRKSANKRNHLQQLPSSRSDDSVLYADVMLNIYNLWQEHDVATAQFVAPPHNNSDYRELDVYLKELDAIAKKLPSVSPITSLTGERELLPATPTTTINWYLINKEGMIYETHLNSDTKPMSALFHLFPDMPQTNEPITTIDLE</sequence>
<dbReference type="OMA" id="HIQRQSH"/>
<accession>B4IZ87</accession>
<keyword evidence="2" id="KW-0732">Signal</keyword>
<evidence type="ECO:0000313" key="4">
    <source>
        <dbReference type="Proteomes" id="UP000001070"/>
    </source>
</evidence>
<reference evidence="3 4" key="1">
    <citation type="journal article" date="2007" name="Nature">
        <title>Evolution of genes and genomes on the Drosophila phylogeny.</title>
        <authorList>
            <consortium name="Drosophila 12 Genomes Consortium"/>
            <person name="Clark A.G."/>
            <person name="Eisen M.B."/>
            <person name="Smith D.R."/>
            <person name="Bergman C.M."/>
            <person name="Oliver B."/>
            <person name="Markow T.A."/>
            <person name="Kaufman T.C."/>
            <person name="Kellis M."/>
            <person name="Gelbart W."/>
            <person name="Iyer V.N."/>
            <person name="Pollard D.A."/>
            <person name="Sackton T.B."/>
            <person name="Larracuente A.M."/>
            <person name="Singh N.D."/>
            <person name="Abad J.P."/>
            <person name="Abt D.N."/>
            <person name="Adryan B."/>
            <person name="Aguade M."/>
            <person name="Akashi H."/>
            <person name="Anderson W.W."/>
            <person name="Aquadro C.F."/>
            <person name="Ardell D.H."/>
            <person name="Arguello R."/>
            <person name="Artieri C.G."/>
            <person name="Barbash D.A."/>
            <person name="Barker D."/>
            <person name="Barsanti P."/>
            <person name="Batterham P."/>
            <person name="Batzoglou S."/>
            <person name="Begun D."/>
            <person name="Bhutkar A."/>
            <person name="Blanco E."/>
            <person name="Bosak S.A."/>
            <person name="Bradley R.K."/>
            <person name="Brand A.D."/>
            <person name="Brent M.R."/>
            <person name="Brooks A.N."/>
            <person name="Brown R.H."/>
            <person name="Butlin R.K."/>
            <person name="Caggese C."/>
            <person name="Calvi B.R."/>
            <person name="Bernardo de Carvalho A."/>
            <person name="Caspi A."/>
            <person name="Castrezana S."/>
            <person name="Celniker S.E."/>
            <person name="Chang J.L."/>
            <person name="Chapple C."/>
            <person name="Chatterji S."/>
            <person name="Chinwalla A."/>
            <person name="Civetta A."/>
            <person name="Clifton S.W."/>
            <person name="Comeron J.M."/>
            <person name="Costello J.C."/>
            <person name="Coyne J.A."/>
            <person name="Daub J."/>
            <person name="David R.G."/>
            <person name="Delcher A.L."/>
            <person name="Delehaunty K."/>
            <person name="Do C.B."/>
            <person name="Ebling H."/>
            <person name="Edwards K."/>
            <person name="Eickbush T."/>
            <person name="Evans J.D."/>
            <person name="Filipski A."/>
            <person name="Findeiss S."/>
            <person name="Freyhult E."/>
            <person name="Fulton L."/>
            <person name="Fulton R."/>
            <person name="Garcia A.C."/>
            <person name="Gardiner A."/>
            <person name="Garfield D.A."/>
            <person name="Garvin B.E."/>
            <person name="Gibson G."/>
            <person name="Gilbert D."/>
            <person name="Gnerre S."/>
            <person name="Godfrey J."/>
            <person name="Good R."/>
            <person name="Gotea V."/>
            <person name="Gravely B."/>
            <person name="Greenberg A.J."/>
            <person name="Griffiths-Jones S."/>
            <person name="Gross S."/>
            <person name="Guigo R."/>
            <person name="Gustafson E.A."/>
            <person name="Haerty W."/>
            <person name="Hahn M.W."/>
            <person name="Halligan D.L."/>
            <person name="Halpern A.L."/>
            <person name="Halter G.M."/>
            <person name="Han M.V."/>
            <person name="Heger A."/>
            <person name="Hillier L."/>
            <person name="Hinrichs A.S."/>
            <person name="Holmes I."/>
            <person name="Hoskins R.A."/>
            <person name="Hubisz M.J."/>
            <person name="Hultmark D."/>
            <person name="Huntley M.A."/>
            <person name="Jaffe D.B."/>
            <person name="Jagadeeshan S."/>
            <person name="Jeck W.R."/>
            <person name="Johnson J."/>
            <person name="Jones C.D."/>
            <person name="Jordan W.C."/>
            <person name="Karpen G.H."/>
            <person name="Kataoka E."/>
            <person name="Keightley P.D."/>
            <person name="Kheradpour P."/>
            <person name="Kirkness E.F."/>
            <person name="Koerich L.B."/>
            <person name="Kristiansen K."/>
            <person name="Kudrna D."/>
            <person name="Kulathinal R.J."/>
            <person name="Kumar S."/>
            <person name="Kwok R."/>
            <person name="Lander E."/>
            <person name="Langley C.H."/>
            <person name="Lapoint R."/>
            <person name="Lazzaro B.P."/>
            <person name="Lee S.J."/>
            <person name="Levesque L."/>
            <person name="Li R."/>
            <person name="Lin C.F."/>
            <person name="Lin M.F."/>
            <person name="Lindblad-Toh K."/>
            <person name="Llopart A."/>
            <person name="Long M."/>
            <person name="Low L."/>
            <person name="Lozovsky E."/>
            <person name="Lu J."/>
            <person name="Luo M."/>
            <person name="Machado C.A."/>
            <person name="Makalowski W."/>
            <person name="Marzo M."/>
            <person name="Matsuda M."/>
            <person name="Matzkin L."/>
            <person name="McAllister B."/>
            <person name="McBride C.S."/>
            <person name="McKernan B."/>
            <person name="McKernan K."/>
            <person name="Mendez-Lago M."/>
            <person name="Minx P."/>
            <person name="Mollenhauer M.U."/>
            <person name="Montooth K."/>
            <person name="Mount S.M."/>
            <person name="Mu X."/>
            <person name="Myers E."/>
            <person name="Negre B."/>
            <person name="Newfeld S."/>
            <person name="Nielsen R."/>
            <person name="Noor M.A."/>
            <person name="O'Grady P."/>
            <person name="Pachter L."/>
            <person name="Papaceit M."/>
            <person name="Parisi M.J."/>
            <person name="Parisi M."/>
            <person name="Parts L."/>
            <person name="Pedersen J.S."/>
            <person name="Pesole G."/>
            <person name="Phillippy A.M."/>
            <person name="Ponting C.P."/>
            <person name="Pop M."/>
            <person name="Porcelli D."/>
            <person name="Powell J.R."/>
            <person name="Prohaska S."/>
            <person name="Pruitt K."/>
            <person name="Puig M."/>
            <person name="Quesneville H."/>
            <person name="Ram K.R."/>
            <person name="Rand D."/>
            <person name="Rasmussen M.D."/>
            <person name="Reed L.K."/>
            <person name="Reenan R."/>
            <person name="Reily A."/>
            <person name="Remington K.A."/>
            <person name="Rieger T.T."/>
            <person name="Ritchie M.G."/>
            <person name="Robin C."/>
            <person name="Rogers Y.H."/>
            <person name="Rohde C."/>
            <person name="Rozas J."/>
            <person name="Rubenfield M.J."/>
            <person name="Ruiz A."/>
            <person name="Russo S."/>
            <person name="Salzberg S.L."/>
            <person name="Sanchez-Gracia A."/>
            <person name="Saranga D.J."/>
            <person name="Sato H."/>
            <person name="Schaeffer S.W."/>
            <person name="Schatz M.C."/>
            <person name="Schlenke T."/>
            <person name="Schwartz R."/>
            <person name="Segarra C."/>
            <person name="Singh R.S."/>
            <person name="Sirot L."/>
            <person name="Sirota M."/>
            <person name="Sisneros N.B."/>
            <person name="Smith C.D."/>
            <person name="Smith T.F."/>
            <person name="Spieth J."/>
            <person name="Stage D.E."/>
            <person name="Stark A."/>
            <person name="Stephan W."/>
            <person name="Strausberg R.L."/>
            <person name="Strempel S."/>
            <person name="Sturgill D."/>
            <person name="Sutton G."/>
            <person name="Sutton G.G."/>
            <person name="Tao W."/>
            <person name="Teichmann S."/>
            <person name="Tobari Y.N."/>
            <person name="Tomimura Y."/>
            <person name="Tsolas J.M."/>
            <person name="Valente V.L."/>
            <person name="Venter E."/>
            <person name="Venter J.C."/>
            <person name="Vicario S."/>
            <person name="Vieira F.G."/>
            <person name="Vilella A.J."/>
            <person name="Villasante A."/>
            <person name="Walenz B."/>
            <person name="Wang J."/>
            <person name="Wasserman M."/>
            <person name="Watts T."/>
            <person name="Wilson D."/>
            <person name="Wilson R.K."/>
            <person name="Wing R.A."/>
            <person name="Wolfner M.F."/>
            <person name="Wong A."/>
            <person name="Wong G.K."/>
            <person name="Wu C.I."/>
            <person name="Wu G."/>
            <person name="Yamamoto D."/>
            <person name="Yang H.P."/>
            <person name="Yang S.P."/>
            <person name="Yorke J.A."/>
            <person name="Yoshida K."/>
            <person name="Zdobnov E."/>
            <person name="Zhang P."/>
            <person name="Zhang Y."/>
            <person name="Zimin A.V."/>
            <person name="Baldwin J."/>
            <person name="Abdouelleil A."/>
            <person name="Abdulkadir J."/>
            <person name="Abebe A."/>
            <person name="Abera B."/>
            <person name="Abreu J."/>
            <person name="Acer S.C."/>
            <person name="Aftuck L."/>
            <person name="Alexander A."/>
            <person name="An P."/>
            <person name="Anderson E."/>
            <person name="Anderson S."/>
            <person name="Arachi H."/>
            <person name="Azer M."/>
            <person name="Bachantsang P."/>
            <person name="Barry A."/>
            <person name="Bayul T."/>
            <person name="Berlin A."/>
            <person name="Bessette D."/>
            <person name="Bloom T."/>
            <person name="Blye J."/>
            <person name="Boguslavskiy L."/>
            <person name="Bonnet C."/>
            <person name="Boukhgalter B."/>
            <person name="Bourzgui I."/>
            <person name="Brown A."/>
            <person name="Cahill P."/>
            <person name="Channer S."/>
            <person name="Cheshatsang Y."/>
            <person name="Chuda L."/>
            <person name="Citroen M."/>
            <person name="Collymore A."/>
            <person name="Cooke P."/>
            <person name="Costello M."/>
            <person name="D'Aco K."/>
            <person name="Daza R."/>
            <person name="De Haan G."/>
            <person name="DeGray S."/>
            <person name="DeMaso C."/>
            <person name="Dhargay N."/>
            <person name="Dooley K."/>
            <person name="Dooley E."/>
            <person name="Doricent M."/>
            <person name="Dorje P."/>
            <person name="Dorjee K."/>
            <person name="Dupes A."/>
            <person name="Elong R."/>
            <person name="Falk J."/>
            <person name="Farina A."/>
            <person name="Faro S."/>
            <person name="Ferguson D."/>
            <person name="Fisher S."/>
            <person name="Foley C.D."/>
            <person name="Franke A."/>
            <person name="Friedrich D."/>
            <person name="Gadbois L."/>
            <person name="Gearin G."/>
            <person name="Gearin C.R."/>
            <person name="Giannoukos G."/>
            <person name="Goode T."/>
            <person name="Graham J."/>
            <person name="Grandbois E."/>
            <person name="Grewal S."/>
            <person name="Gyaltsen K."/>
            <person name="Hafez N."/>
            <person name="Hagos B."/>
            <person name="Hall J."/>
            <person name="Henson C."/>
            <person name="Hollinger A."/>
            <person name="Honan T."/>
            <person name="Huard M.D."/>
            <person name="Hughes L."/>
            <person name="Hurhula B."/>
            <person name="Husby M.E."/>
            <person name="Kamat A."/>
            <person name="Kanga B."/>
            <person name="Kashin S."/>
            <person name="Khazanovich D."/>
            <person name="Kisner P."/>
            <person name="Lance K."/>
            <person name="Lara M."/>
            <person name="Lee W."/>
            <person name="Lennon N."/>
            <person name="Letendre F."/>
            <person name="LeVine R."/>
            <person name="Lipovsky A."/>
            <person name="Liu X."/>
            <person name="Liu J."/>
            <person name="Liu S."/>
            <person name="Lokyitsang T."/>
            <person name="Lokyitsang Y."/>
            <person name="Lubonja R."/>
            <person name="Lui A."/>
            <person name="MacDonald P."/>
            <person name="Magnisalis V."/>
            <person name="Maru K."/>
            <person name="Matthews C."/>
            <person name="McCusker W."/>
            <person name="McDonough S."/>
            <person name="Mehta T."/>
            <person name="Meldrim J."/>
            <person name="Meneus L."/>
            <person name="Mihai O."/>
            <person name="Mihalev A."/>
            <person name="Mihova T."/>
            <person name="Mittelman R."/>
            <person name="Mlenga V."/>
            <person name="Montmayeur A."/>
            <person name="Mulrain L."/>
            <person name="Navidi A."/>
            <person name="Naylor J."/>
            <person name="Negash T."/>
            <person name="Nguyen T."/>
            <person name="Nguyen N."/>
            <person name="Nicol R."/>
            <person name="Norbu C."/>
            <person name="Norbu N."/>
            <person name="Novod N."/>
            <person name="O'Neill B."/>
            <person name="Osman S."/>
            <person name="Markiewicz E."/>
            <person name="Oyono O.L."/>
            <person name="Patti C."/>
            <person name="Phunkhang P."/>
            <person name="Pierre F."/>
            <person name="Priest M."/>
            <person name="Raghuraman S."/>
            <person name="Rege F."/>
            <person name="Reyes R."/>
            <person name="Rise C."/>
            <person name="Rogov P."/>
            <person name="Ross K."/>
            <person name="Ryan E."/>
            <person name="Settipalli S."/>
            <person name="Shea T."/>
            <person name="Sherpa N."/>
            <person name="Shi L."/>
            <person name="Shih D."/>
            <person name="Sparrow T."/>
            <person name="Spaulding J."/>
            <person name="Stalker J."/>
            <person name="Stange-Thomann N."/>
            <person name="Stavropoulos S."/>
            <person name="Stone C."/>
            <person name="Strader C."/>
            <person name="Tesfaye S."/>
            <person name="Thomson T."/>
            <person name="Thoulutsang Y."/>
            <person name="Thoulutsang D."/>
            <person name="Topham K."/>
            <person name="Topping I."/>
            <person name="Tsamla T."/>
            <person name="Vassiliev H."/>
            <person name="Vo A."/>
            <person name="Wangchuk T."/>
            <person name="Wangdi T."/>
            <person name="Weiand M."/>
            <person name="Wilkinson J."/>
            <person name="Wilson A."/>
            <person name="Yadav S."/>
            <person name="Young G."/>
            <person name="Yu Q."/>
            <person name="Zembek L."/>
            <person name="Zhong D."/>
            <person name="Zimmer A."/>
            <person name="Zwirko Z."/>
            <person name="Jaffe D.B."/>
            <person name="Alvarez P."/>
            <person name="Brockman W."/>
            <person name="Butler J."/>
            <person name="Chin C."/>
            <person name="Gnerre S."/>
            <person name="Grabherr M."/>
            <person name="Kleber M."/>
            <person name="Mauceli E."/>
            <person name="MacCallum I."/>
        </authorList>
    </citation>
    <scope>NUCLEOTIDE SEQUENCE [LARGE SCALE GENOMIC DNA]</scope>
    <source>
        <strain evidence="4">Tucson 15287-2541.00</strain>
    </source>
</reference>
<dbReference type="Proteomes" id="UP000001070">
    <property type="component" value="Unassembled WGS sequence"/>
</dbReference>
<proteinExistence type="predicted"/>
<organism evidence="4">
    <name type="scientific">Drosophila grimshawi</name>
    <name type="common">Hawaiian fruit fly</name>
    <name type="synonym">Idiomyia grimshawi</name>
    <dbReference type="NCBI Taxonomy" id="7222"/>
    <lineage>
        <taxon>Eukaryota</taxon>
        <taxon>Metazoa</taxon>
        <taxon>Ecdysozoa</taxon>
        <taxon>Arthropoda</taxon>
        <taxon>Hexapoda</taxon>
        <taxon>Insecta</taxon>
        <taxon>Pterygota</taxon>
        <taxon>Neoptera</taxon>
        <taxon>Endopterygota</taxon>
        <taxon>Diptera</taxon>
        <taxon>Brachycera</taxon>
        <taxon>Muscomorpha</taxon>
        <taxon>Ephydroidea</taxon>
        <taxon>Drosophilidae</taxon>
        <taxon>Drosophila</taxon>
        <taxon>Hawaiian Drosophila</taxon>
    </lineage>
</organism>
<protein>
    <submittedName>
        <fullName evidence="3">GH15804</fullName>
    </submittedName>
</protein>
<dbReference type="OrthoDB" id="7964190at2759"/>
<dbReference type="InParanoid" id="B4IZ87"/>